<proteinExistence type="predicted"/>
<dbReference type="Proteomes" id="UP000229362">
    <property type="component" value="Unassembled WGS sequence"/>
</dbReference>
<accession>A0A2M6W276</accession>
<evidence type="ECO:0000259" key="2">
    <source>
        <dbReference type="SMART" id="SM01027"/>
    </source>
</evidence>
<comment type="caution">
    <text evidence="3">The sequence shown here is derived from an EMBL/GenBank/DDBJ whole genome shotgun (WGS) entry which is preliminary data.</text>
</comment>
<sequence>RAFPVYKKYPEYYDTAACEKYMRGNDFLDFERLTLTATKEESMKINHVPNPKLIIAGAGMMNGGRILHHAKRYLSDPNATLIIVGYQAQGTLGRKLYEGAETVLIHEEKIPVHAKILAIGALSAHGDQTKLISWIRNAETMPKKVYCVHGEAHAATKFAHKLRDDLGVKTFVPEEGETVEV</sequence>
<dbReference type="Pfam" id="PF07521">
    <property type="entry name" value="RMMBL"/>
    <property type="match status" value="1"/>
</dbReference>
<dbReference type="PANTHER" id="PTHR11203">
    <property type="entry name" value="CLEAVAGE AND POLYADENYLATION SPECIFICITY FACTOR FAMILY MEMBER"/>
    <property type="match status" value="1"/>
</dbReference>
<dbReference type="EMBL" id="PFBZ01000027">
    <property type="protein sequence ID" value="PIT86888.1"/>
    <property type="molecule type" value="Genomic_DNA"/>
</dbReference>
<dbReference type="InterPro" id="IPR036866">
    <property type="entry name" value="RibonucZ/Hydroxyglut_hydro"/>
</dbReference>
<dbReference type="GO" id="GO:0004521">
    <property type="term" value="F:RNA endonuclease activity"/>
    <property type="evidence" value="ECO:0007669"/>
    <property type="project" value="TreeGrafter"/>
</dbReference>
<protein>
    <submittedName>
        <fullName evidence="3">MBL fold hydrolase</fullName>
    </submittedName>
</protein>
<feature type="non-terminal residue" evidence="3">
    <location>
        <position position="1"/>
    </location>
</feature>
<gene>
    <name evidence="3" type="ORF">COU33_00680</name>
</gene>
<dbReference type="Gene3D" id="3.60.15.10">
    <property type="entry name" value="Ribonuclease Z/Hydroxyacylglutathione hydrolase-like"/>
    <property type="match status" value="1"/>
</dbReference>
<dbReference type="SUPFAM" id="SSF56281">
    <property type="entry name" value="Metallo-hydrolase/oxidoreductase"/>
    <property type="match status" value="1"/>
</dbReference>
<evidence type="ECO:0000313" key="4">
    <source>
        <dbReference type="Proteomes" id="UP000229362"/>
    </source>
</evidence>
<name>A0A2M6W276_9BACT</name>
<dbReference type="Pfam" id="PF10996">
    <property type="entry name" value="Beta-Casp"/>
    <property type="match status" value="1"/>
</dbReference>
<evidence type="ECO:0000256" key="1">
    <source>
        <dbReference type="ARBA" id="ARBA00022801"/>
    </source>
</evidence>
<dbReference type="InterPro" id="IPR050698">
    <property type="entry name" value="MBL"/>
</dbReference>
<dbReference type="InterPro" id="IPR022712">
    <property type="entry name" value="Beta_Casp"/>
</dbReference>
<dbReference type="AlphaFoldDB" id="A0A2M6W276"/>
<keyword evidence="1 3" id="KW-0378">Hydrolase</keyword>
<reference evidence="4" key="1">
    <citation type="submission" date="2017-09" db="EMBL/GenBank/DDBJ databases">
        <title>Depth-based differentiation of microbial function through sediment-hosted aquifers and enrichment of novel symbionts in the deep terrestrial subsurface.</title>
        <authorList>
            <person name="Probst A.J."/>
            <person name="Ladd B."/>
            <person name="Jarett J.K."/>
            <person name="Geller-Mcgrath D.E."/>
            <person name="Sieber C.M.K."/>
            <person name="Emerson J.B."/>
            <person name="Anantharaman K."/>
            <person name="Thomas B.C."/>
            <person name="Malmstrom R."/>
            <person name="Stieglmeier M."/>
            <person name="Klingl A."/>
            <person name="Woyke T."/>
            <person name="Ryan C.M."/>
            <person name="Banfield J.F."/>
        </authorList>
    </citation>
    <scope>NUCLEOTIDE SEQUENCE [LARGE SCALE GENOMIC DNA]</scope>
</reference>
<dbReference type="PANTHER" id="PTHR11203:SF37">
    <property type="entry name" value="INTEGRATOR COMPLEX SUBUNIT 11"/>
    <property type="match status" value="1"/>
</dbReference>
<dbReference type="SMART" id="SM01027">
    <property type="entry name" value="Beta-Casp"/>
    <property type="match status" value="1"/>
</dbReference>
<evidence type="ECO:0000313" key="3">
    <source>
        <dbReference type="EMBL" id="PIT86888.1"/>
    </source>
</evidence>
<dbReference type="InterPro" id="IPR011108">
    <property type="entry name" value="RMMBL"/>
</dbReference>
<feature type="domain" description="Beta-Casp" evidence="2">
    <location>
        <begin position="1"/>
        <end position="96"/>
    </location>
</feature>
<dbReference type="Gene3D" id="3.40.50.10890">
    <property type="match status" value="1"/>
</dbReference>
<organism evidence="3 4">
    <name type="scientific">Candidatus Magasanikbacteria bacterium CG10_big_fil_rev_8_21_14_0_10_43_6</name>
    <dbReference type="NCBI Taxonomy" id="1974650"/>
    <lineage>
        <taxon>Bacteria</taxon>
        <taxon>Candidatus Magasanikiibacteriota</taxon>
    </lineage>
</organism>
<dbReference type="GO" id="GO:0016787">
    <property type="term" value="F:hydrolase activity"/>
    <property type="evidence" value="ECO:0007669"/>
    <property type="project" value="UniProtKB-KW"/>
</dbReference>